<dbReference type="EMBL" id="JAQQWE010000007">
    <property type="protein sequence ID" value="KAK7946280.1"/>
    <property type="molecule type" value="Genomic_DNA"/>
</dbReference>
<organism evidence="2 3">
    <name type="scientific">Apiospora aurea</name>
    <dbReference type="NCBI Taxonomy" id="335848"/>
    <lineage>
        <taxon>Eukaryota</taxon>
        <taxon>Fungi</taxon>
        <taxon>Dikarya</taxon>
        <taxon>Ascomycota</taxon>
        <taxon>Pezizomycotina</taxon>
        <taxon>Sordariomycetes</taxon>
        <taxon>Xylariomycetidae</taxon>
        <taxon>Amphisphaeriales</taxon>
        <taxon>Apiosporaceae</taxon>
        <taxon>Apiospora</taxon>
    </lineage>
</organism>
<comment type="caution">
    <text evidence="2">The sequence shown here is derived from an EMBL/GenBank/DDBJ whole genome shotgun (WGS) entry which is preliminary data.</text>
</comment>
<accession>A0ABR1Q2S2</accession>
<proteinExistence type="predicted"/>
<reference evidence="2 3" key="1">
    <citation type="submission" date="2023-01" db="EMBL/GenBank/DDBJ databases">
        <title>Analysis of 21 Apiospora genomes using comparative genomics revels a genus with tremendous synthesis potential of carbohydrate active enzymes and secondary metabolites.</title>
        <authorList>
            <person name="Sorensen T."/>
        </authorList>
    </citation>
    <scope>NUCLEOTIDE SEQUENCE [LARGE SCALE GENOMIC DNA]</scope>
    <source>
        <strain evidence="2 3">CBS 24483</strain>
    </source>
</reference>
<protein>
    <submittedName>
        <fullName evidence="2">Uncharacterized protein</fullName>
    </submittedName>
</protein>
<sequence>MPAPSLVSHPETGQKFREFSWSLYQSAADLALIDKARANLNEGTPLSDQDREQLLAAFRPVTGKAMAYPTSLTPEERRAVVGWPDNETRQANLEAVGLGHMTAEKVMAKVHEEGAGWMTLEQANLVRQRFNARPLDAFDWSVERYDKSLTVKAVQTEEEGKAYDSAQVRWRELSGLSLRQDIQRTSQQFFAERAAKLKGFEERRAKGQLTARDLEIEESKEKPPPRERGARAGRRENKGGVELMDLVDEYWAQAADWRDGFFRGKKARVFRRALKKTLEGEANEFDVVHRAVTGEKEPLLMRSKITTDVARELVAPAAAAASVFRHDHRRNRWQENRRVLPRYFLVRDRDGFPPLDSILMDNKVVLPEVWVYDAEWEPPADGDGVRDADGYEGRLKFPT</sequence>
<dbReference type="GeneID" id="92079885"/>
<feature type="compositionally biased region" description="Basic and acidic residues" evidence="1">
    <location>
        <begin position="212"/>
        <end position="235"/>
    </location>
</feature>
<evidence type="ECO:0000313" key="3">
    <source>
        <dbReference type="Proteomes" id="UP001391051"/>
    </source>
</evidence>
<dbReference type="RefSeq" id="XP_066696314.1">
    <property type="nucleotide sequence ID" value="XM_066846823.1"/>
</dbReference>
<name>A0ABR1Q2S2_9PEZI</name>
<evidence type="ECO:0000313" key="2">
    <source>
        <dbReference type="EMBL" id="KAK7946280.1"/>
    </source>
</evidence>
<evidence type="ECO:0000256" key="1">
    <source>
        <dbReference type="SAM" id="MobiDB-lite"/>
    </source>
</evidence>
<feature type="region of interest" description="Disordered" evidence="1">
    <location>
        <begin position="211"/>
        <end position="235"/>
    </location>
</feature>
<gene>
    <name evidence="2" type="ORF">PG986_010601</name>
</gene>
<dbReference type="Proteomes" id="UP001391051">
    <property type="component" value="Unassembled WGS sequence"/>
</dbReference>
<keyword evidence="3" id="KW-1185">Reference proteome</keyword>